<dbReference type="GO" id="GO:0030435">
    <property type="term" value="P:sporulation resulting in formation of a cellular spore"/>
    <property type="evidence" value="ECO:0007669"/>
    <property type="project" value="InterPro"/>
</dbReference>
<accession>A0A9D1UPZ4</accession>
<dbReference type="InterPro" id="IPR013693">
    <property type="entry name" value="SpoIID/LytB_N"/>
</dbReference>
<dbReference type="GO" id="GO:0030288">
    <property type="term" value="C:outer membrane-bounded periplasmic space"/>
    <property type="evidence" value="ECO:0007669"/>
    <property type="project" value="TreeGrafter"/>
</dbReference>
<protein>
    <submittedName>
        <fullName evidence="3">SpoIID/LytB domain-containing protein</fullName>
    </submittedName>
</protein>
<reference evidence="3" key="1">
    <citation type="journal article" date="2021" name="PeerJ">
        <title>Extensive microbial diversity within the chicken gut microbiome revealed by metagenomics and culture.</title>
        <authorList>
            <person name="Gilroy R."/>
            <person name="Ravi A."/>
            <person name="Getino M."/>
            <person name="Pursley I."/>
            <person name="Horton D.L."/>
            <person name="Alikhan N.F."/>
            <person name="Baker D."/>
            <person name="Gharbi K."/>
            <person name="Hall N."/>
            <person name="Watson M."/>
            <person name="Adriaenssens E.M."/>
            <person name="Foster-Nyarko E."/>
            <person name="Jarju S."/>
            <person name="Secka A."/>
            <person name="Antonio M."/>
            <person name="Oren A."/>
            <person name="Chaudhuri R.R."/>
            <person name="La Ragione R."/>
            <person name="Hildebrand F."/>
            <person name="Pallen M.J."/>
        </authorList>
    </citation>
    <scope>NUCLEOTIDE SEQUENCE</scope>
    <source>
        <strain evidence="3">ChiGjej6B6-1540</strain>
    </source>
</reference>
<evidence type="ECO:0000313" key="3">
    <source>
        <dbReference type="EMBL" id="HIW94726.1"/>
    </source>
</evidence>
<comment type="caution">
    <text evidence="3">The sequence shown here is derived from an EMBL/GenBank/DDBJ whole genome shotgun (WGS) entry which is preliminary data.</text>
</comment>
<feature type="chain" id="PRO_5038482529" evidence="1">
    <location>
        <begin position="26"/>
        <end position="545"/>
    </location>
</feature>
<dbReference type="Pfam" id="PF08486">
    <property type="entry name" value="SpoIID"/>
    <property type="match status" value="1"/>
</dbReference>
<reference evidence="3" key="2">
    <citation type="submission" date="2021-04" db="EMBL/GenBank/DDBJ databases">
        <authorList>
            <person name="Gilroy R."/>
        </authorList>
    </citation>
    <scope>NUCLEOTIDE SEQUENCE</scope>
    <source>
        <strain evidence="3">ChiGjej6B6-1540</strain>
    </source>
</reference>
<dbReference type="PANTHER" id="PTHR30032">
    <property type="entry name" value="N-ACETYLMURAMOYL-L-ALANINE AMIDASE-RELATED"/>
    <property type="match status" value="1"/>
</dbReference>
<evidence type="ECO:0000256" key="1">
    <source>
        <dbReference type="SAM" id="SignalP"/>
    </source>
</evidence>
<dbReference type="NCBIfam" id="TIGR02669">
    <property type="entry name" value="SpoIID_LytB"/>
    <property type="match status" value="1"/>
</dbReference>
<feature type="domain" description="Sporulation stage II protein D amidase enhancer LytB N-terminal" evidence="2">
    <location>
        <begin position="230"/>
        <end position="319"/>
    </location>
</feature>
<organism evidence="3 4">
    <name type="scientific">Candidatus Flavonifractor merdipullorum</name>
    <dbReference type="NCBI Taxonomy" id="2838590"/>
    <lineage>
        <taxon>Bacteria</taxon>
        <taxon>Bacillati</taxon>
        <taxon>Bacillota</taxon>
        <taxon>Clostridia</taxon>
        <taxon>Eubacteriales</taxon>
        <taxon>Oscillospiraceae</taxon>
        <taxon>Flavonifractor</taxon>
    </lineage>
</organism>
<dbReference type="Proteomes" id="UP000824192">
    <property type="component" value="Unassembled WGS sequence"/>
</dbReference>
<gene>
    <name evidence="3" type="ORF">H9868_09360</name>
</gene>
<evidence type="ECO:0000313" key="4">
    <source>
        <dbReference type="Proteomes" id="UP000824192"/>
    </source>
</evidence>
<sequence length="545" mass="57556">MNKIWKRAAALLVSAALLLPVGAQAADTSEEVIRIGLAYGSTALAAANLQNSVGSGYRLGYFDNSNAFVQLGTVTGIDKLTMLKAENLYLSGGSYTATAGGTLVGSWYLQIPGSYGDFSAAQKAAAQYKGGFPAWIAGEWQVRVGSWATQADAQSAKTSLGLTNAQPVEAGDYAVSVVETGKTDILFHFDGGADRALGILPDVTGQSDPVTWFKGFKYYGGFRYERIDGGNLTVVNMVDLEDYIACVITWEMNASWPLEALKAQACCARTYAQRNRNRHSTYHFDLCASTDCQTYQGTSQVTDNSQKAADATEGVCIWYQNALIDAVYFSSDGGATENAENVWVNSVPYLKGVVDPYEASIASSIPNYNWTARYTSDELASKLRSSGYSCAAIASFQVSQLTPTGNVKSVKVVDTAGKSWTIPGSTLRSILGTSTLRSIRFSISSSGGTGGSVSLAGGGTASSLSGMYAISGDGKVSQLPDTPYVITGSGVSVLTTGGGGDSYTISGTGWGHSVGMSQYGAKAMAQQGYTYDEILKFYYTGVDIY</sequence>
<dbReference type="InterPro" id="IPR051922">
    <property type="entry name" value="Bact_Sporulation_Assoc"/>
</dbReference>
<dbReference type="InterPro" id="IPR013486">
    <property type="entry name" value="SpoIID/LytB"/>
</dbReference>
<evidence type="ECO:0000259" key="2">
    <source>
        <dbReference type="Pfam" id="PF08486"/>
    </source>
</evidence>
<feature type="signal peptide" evidence="1">
    <location>
        <begin position="1"/>
        <end position="25"/>
    </location>
</feature>
<name>A0A9D1UPZ4_9FIRM</name>
<dbReference type="EMBL" id="DXGA01000203">
    <property type="protein sequence ID" value="HIW94726.1"/>
    <property type="molecule type" value="Genomic_DNA"/>
</dbReference>
<proteinExistence type="predicted"/>
<keyword evidence="1" id="KW-0732">Signal</keyword>
<dbReference type="AlphaFoldDB" id="A0A9D1UPZ4"/>
<dbReference type="PANTHER" id="PTHR30032:SF4">
    <property type="entry name" value="AMIDASE ENHANCER"/>
    <property type="match status" value="1"/>
</dbReference>